<dbReference type="Pfam" id="PF12172">
    <property type="entry name" value="zf-ChsH2"/>
    <property type="match status" value="1"/>
</dbReference>
<proteinExistence type="predicted"/>
<feature type="non-terminal residue" evidence="2">
    <location>
        <position position="92"/>
    </location>
</feature>
<gene>
    <name evidence="2" type="ORF">DCP75_18670</name>
</gene>
<sequence length="92" mass="10044">MMNTPQLDHPLTGPFWKAAARQELQVTWCGACNHAVWYPRANCPDCGDPLHWRALSGEGLLASWCEVAAGLNPNFPTAYTCALVSPVEAPHI</sequence>
<dbReference type="EMBL" id="DMND01000250">
    <property type="protein sequence ID" value="HAN29705.1"/>
    <property type="molecule type" value="Genomic_DNA"/>
</dbReference>
<dbReference type="PANTHER" id="PTHR34075:SF5">
    <property type="entry name" value="BLR3430 PROTEIN"/>
    <property type="match status" value="1"/>
</dbReference>
<name>A0A3C1KSP4_9GAMM</name>
<organism evidence="2 3">
    <name type="scientific">Haliea salexigens</name>
    <dbReference type="NCBI Taxonomy" id="287487"/>
    <lineage>
        <taxon>Bacteria</taxon>
        <taxon>Pseudomonadati</taxon>
        <taxon>Pseudomonadota</taxon>
        <taxon>Gammaproteobacteria</taxon>
        <taxon>Cellvibrionales</taxon>
        <taxon>Halieaceae</taxon>
        <taxon>Haliea</taxon>
    </lineage>
</organism>
<feature type="domain" description="ChsH2 rubredoxin-like zinc ribbon" evidence="1">
    <location>
        <begin position="16"/>
        <end position="48"/>
    </location>
</feature>
<dbReference type="InterPro" id="IPR022002">
    <property type="entry name" value="ChsH2_Znr"/>
</dbReference>
<reference evidence="2 3" key="1">
    <citation type="journal article" date="2018" name="Nat. Biotechnol.">
        <title>A standardized bacterial taxonomy based on genome phylogeny substantially revises the tree of life.</title>
        <authorList>
            <person name="Parks D.H."/>
            <person name="Chuvochina M."/>
            <person name="Waite D.W."/>
            <person name="Rinke C."/>
            <person name="Skarshewski A."/>
            <person name="Chaumeil P.A."/>
            <person name="Hugenholtz P."/>
        </authorList>
    </citation>
    <scope>NUCLEOTIDE SEQUENCE [LARGE SCALE GENOMIC DNA]</scope>
    <source>
        <strain evidence="2">UBA9158</strain>
    </source>
</reference>
<comment type="caution">
    <text evidence="2">The sequence shown here is derived from an EMBL/GenBank/DDBJ whole genome shotgun (WGS) entry which is preliminary data.</text>
</comment>
<protein>
    <recommendedName>
        <fullName evidence="1">ChsH2 rubredoxin-like zinc ribbon domain-containing protein</fullName>
    </recommendedName>
</protein>
<accession>A0A3C1KSP4</accession>
<evidence type="ECO:0000313" key="2">
    <source>
        <dbReference type="EMBL" id="HAN29705.1"/>
    </source>
</evidence>
<dbReference type="Proteomes" id="UP000259273">
    <property type="component" value="Unassembled WGS sequence"/>
</dbReference>
<dbReference type="STRING" id="1121937.GCA_000423125_01631"/>
<evidence type="ECO:0000259" key="1">
    <source>
        <dbReference type="Pfam" id="PF12172"/>
    </source>
</evidence>
<dbReference type="InterPro" id="IPR012340">
    <property type="entry name" value="NA-bd_OB-fold"/>
</dbReference>
<dbReference type="InterPro" id="IPR052513">
    <property type="entry name" value="Thioester_dehydratase-like"/>
</dbReference>
<dbReference type="Gene3D" id="6.10.30.10">
    <property type="match status" value="1"/>
</dbReference>
<evidence type="ECO:0000313" key="3">
    <source>
        <dbReference type="Proteomes" id="UP000259273"/>
    </source>
</evidence>
<dbReference type="PANTHER" id="PTHR34075">
    <property type="entry name" value="BLR3430 PROTEIN"/>
    <property type="match status" value="1"/>
</dbReference>
<dbReference type="AlphaFoldDB" id="A0A3C1KSP4"/>
<dbReference type="SUPFAM" id="SSF50249">
    <property type="entry name" value="Nucleic acid-binding proteins"/>
    <property type="match status" value="1"/>
</dbReference>